<protein>
    <submittedName>
        <fullName evidence="1">Uncharacterized protein</fullName>
    </submittedName>
</protein>
<dbReference type="Proteomes" id="UP000308197">
    <property type="component" value="Unassembled WGS sequence"/>
</dbReference>
<dbReference type="InParanoid" id="A0A5C3P0N5"/>
<evidence type="ECO:0000313" key="2">
    <source>
        <dbReference type="Proteomes" id="UP000308197"/>
    </source>
</evidence>
<proteinExistence type="predicted"/>
<evidence type="ECO:0000313" key="1">
    <source>
        <dbReference type="EMBL" id="TFK82168.1"/>
    </source>
</evidence>
<keyword evidence="2" id="KW-1185">Reference proteome</keyword>
<dbReference type="EMBL" id="ML211514">
    <property type="protein sequence ID" value="TFK82168.1"/>
    <property type="molecule type" value="Genomic_DNA"/>
</dbReference>
<feature type="non-terminal residue" evidence="1">
    <location>
        <position position="71"/>
    </location>
</feature>
<reference evidence="1 2" key="1">
    <citation type="journal article" date="2019" name="Nat. Ecol. Evol.">
        <title>Megaphylogeny resolves global patterns of mushroom evolution.</title>
        <authorList>
            <person name="Varga T."/>
            <person name="Krizsan K."/>
            <person name="Foldi C."/>
            <person name="Dima B."/>
            <person name="Sanchez-Garcia M."/>
            <person name="Sanchez-Ramirez S."/>
            <person name="Szollosi G.J."/>
            <person name="Szarkandi J.G."/>
            <person name="Papp V."/>
            <person name="Albert L."/>
            <person name="Andreopoulos W."/>
            <person name="Angelini C."/>
            <person name="Antonin V."/>
            <person name="Barry K.W."/>
            <person name="Bougher N.L."/>
            <person name="Buchanan P."/>
            <person name="Buyck B."/>
            <person name="Bense V."/>
            <person name="Catcheside P."/>
            <person name="Chovatia M."/>
            <person name="Cooper J."/>
            <person name="Damon W."/>
            <person name="Desjardin D."/>
            <person name="Finy P."/>
            <person name="Geml J."/>
            <person name="Haridas S."/>
            <person name="Hughes K."/>
            <person name="Justo A."/>
            <person name="Karasinski D."/>
            <person name="Kautmanova I."/>
            <person name="Kiss B."/>
            <person name="Kocsube S."/>
            <person name="Kotiranta H."/>
            <person name="LaButti K.M."/>
            <person name="Lechner B.E."/>
            <person name="Liimatainen K."/>
            <person name="Lipzen A."/>
            <person name="Lukacs Z."/>
            <person name="Mihaltcheva S."/>
            <person name="Morgado L.N."/>
            <person name="Niskanen T."/>
            <person name="Noordeloos M.E."/>
            <person name="Ohm R.A."/>
            <person name="Ortiz-Santana B."/>
            <person name="Ovrebo C."/>
            <person name="Racz N."/>
            <person name="Riley R."/>
            <person name="Savchenko A."/>
            <person name="Shiryaev A."/>
            <person name="Soop K."/>
            <person name="Spirin V."/>
            <person name="Szebenyi C."/>
            <person name="Tomsovsky M."/>
            <person name="Tulloss R.E."/>
            <person name="Uehling J."/>
            <person name="Grigoriev I.V."/>
            <person name="Vagvolgyi C."/>
            <person name="Papp T."/>
            <person name="Martin F.M."/>
            <person name="Miettinen O."/>
            <person name="Hibbett D.S."/>
            <person name="Nagy L.G."/>
        </authorList>
    </citation>
    <scope>NUCLEOTIDE SEQUENCE [LARGE SCALE GENOMIC DNA]</scope>
    <source>
        <strain evidence="1 2">HHB13444</strain>
    </source>
</reference>
<feature type="non-terminal residue" evidence="1">
    <location>
        <position position="1"/>
    </location>
</feature>
<accession>A0A5C3P0N5</accession>
<sequence>VTNDNASTNPCAAKEAADILKKRGVLGDWNASEQDLGCFGHIVQLSIEDFMGHVTRKAAVESKEAIWNYDP</sequence>
<gene>
    <name evidence="1" type="ORF">K466DRAFT_465478</name>
</gene>
<name>A0A5C3P0N5_9APHY</name>
<dbReference type="AlphaFoldDB" id="A0A5C3P0N5"/>
<organism evidence="1 2">
    <name type="scientific">Polyporus arcularius HHB13444</name>
    <dbReference type="NCBI Taxonomy" id="1314778"/>
    <lineage>
        <taxon>Eukaryota</taxon>
        <taxon>Fungi</taxon>
        <taxon>Dikarya</taxon>
        <taxon>Basidiomycota</taxon>
        <taxon>Agaricomycotina</taxon>
        <taxon>Agaricomycetes</taxon>
        <taxon>Polyporales</taxon>
        <taxon>Polyporaceae</taxon>
        <taxon>Polyporus</taxon>
    </lineage>
</organism>